<evidence type="ECO:0000313" key="2">
    <source>
        <dbReference type="EMBL" id="EJK56511.1"/>
    </source>
</evidence>
<reference evidence="2 3" key="1">
    <citation type="journal article" date="2012" name="Genome Biol.">
        <title>Genome and low-iron response of an oceanic diatom adapted to chronic iron limitation.</title>
        <authorList>
            <person name="Lommer M."/>
            <person name="Specht M."/>
            <person name="Roy A.S."/>
            <person name="Kraemer L."/>
            <person name="Andreson R."/>
            <person name="Gutowska M.A."/>
            <person name="Wolf J."/>
            <person name="Bergner S.V."/>
            <person name="Schilhabel M.B."/>
            <person name="Klostermeier U.C."/>
            <person name="Beiko R.G."/>
            <person name="Rosenstiel P."/>
            <person name="Hippler M."/>
            <person name="Laroche J."/>
        </authorList>
    </citation>
    <scope>NUCLEOTIDE SEQUENCE [LARGE SCALE GENOMIC DNA]</scope>
    <source>
        <strain evidence="2 3">CCMP1005</strain>
    </source>
</reference>
<protein>
    <submittedName>
        <fullName evidence="2">Uncharacterized protein</fullName>
    </submittedName>
</protein>
<evidence type="ECO:0000313" key="3">
    <source>
        <dbReference type="Proteomes" id="UP000266841"/>
    </source>
</evidence>
<dbReference type="EMBL" id="AGNL01031209">
    <property type="protein sequence ID" value="EJK56511.1"/>
    <property type="molecule type" value="Genomic_DNA"/>
</dbReference>
<proteinExistence type="predicted"/>
<gene>
    <name evidence="2" type="ORF">THAOC_23585</name>
</gene>
<sequence>PPGAEHDALRGHTPRLDVRRGAPGGLPLVVPVHGDNVGGRRAGPVLERVGLATAVLVGGRPGQTRGLVQVRSVRAAKDQERDG</sequence>
<feature type="compositionally biased region" description="Basic and acidic residues" evidence="1">
    <location>
        <begin position="1"/>
        <end position="20"/>
    </location>
</feature>
<feature type="region of interest" description="Disordered" evidence="1">
    <location>
        <begin position="1"/>
        <end position="22"/>
    </location>
</feature>
<organism evidence="2 3">
    <name type="scientific">Thalassiosira oceanica</name>
    <name type="common">Marine diatom</name>
    <dbReference type="NCBI Taxonomy" id="159749"/>
    <lineage>
        <taxon>Eukaryota</taxon>
        <taxon>Sar</taxon>
        <taxon>Stramenopiles</taxon>
        <taxon>Ochrophyta</taxon>
        <taxon>Bacillariophyta</taxon>
        <taxon>Coscinodiscophyceae</taxon>
        <taxon>Thalassiosirophycidae</taxon>
        <taxon>Thalassiosirales</taxon>
        <taxon>Thalassiosiraceae</taxon>
        <taxon>Thalassiosira</taxon>
    </lineage>
</organism>
<comment type="caution">
    <text evidence="2">The sequence shown here is derived from an EMBL/GenBank/DDBJ whole genome shotgun (WGS) entry which is preliminary data.</text>
</comment>
<feature type="non-terminal residue" evidence="2">
    <location>
        <position position="1"/>
    </location>
</feature>
<dbReference type="AlphaFoldDB" id="K0S6I1"/>
<keyword evidence="3" id="KW-1185">Reference proteome</keyword>
<accession>K0S6I1</accession>
<name>K0S6I1_THAOC</name>
<dbReference type="Proteomes" id="UP000266841">
    <property type="component" value="Unassembled WGS sequence"/>
</dbReference>
<evidence type="ECO:0000256" key="1">
    <source>
        <dbReference type="SAM" id="MobiDB-lite"/>
    </source>
</evidence>